<gene>
    <name evidence="2" type="ordered locus">Igag_1742</name>
</gene>
<name>E0SS82_IGNAA</name>
<dbReference type="Gene3D" id="1.10.40.30">
    <property type="entry name" value="Fumarase/aspartase (C-terminal domain)"/>
    <property type="match status" value="1"/>
</dbReference>
<proteinExistence type="predicted"/>
<dbReference type="Proteomes" id="UP000001304">
    <property type="component" value="Chromosome"/>
</dbReference>
<dbReference type="KEGG" id="iag:Igag_1742"/>
<sequence length="473" mass="54357">MTLRYRVFIGESKDFIENYISSLNIDKLFAKYVASVLLAHLYTLMKSGIVDRDSGMEIAKELIDIIKTDGEKLYKWIERKKIVFEDVFEAIEAYIHEVVDNGAGYIAIGRSRNDHVSTVLRLFARDTVLKFLSELLELRKVLLEKAIEFRGTIFPFFTHQQLAQCGSSAIYFLSHEYALKNAWDSVINTLRYLRENPLSSGPAAGSMIFLDRDILSRSLCLEQDLIPPYYATGSRFFLLYPASSIALTLSEIGRLVEDFMIISSTIPNALEIPKEHIATSSIMPHKKNLVTLEISRAKIKKVIGLANSLMNIYTSIPYGYNLDLQEMNAIFIEIMGEAISILQVLKDFIKGIRINENAIIEYVKDKPCWSSEIVEYIAYTRKRPAREVYMYLSKLFRDYRYGDINTLNSIISSLGLSFDDVWNIIRSKPVENYLKIMIENAWKRLERDRTLINNISEELQKCTAALISNELKM</sequence>
<dbReference type="InterPro" id="IPR022761">
    <property type="entry name" value="Fumarate_lyase_N"/>
</dbReference>
<evidence type="ECO:0000259" key="1">
    <source>
        <dbReference type="Pfam" id="PF00206"/>
    </source>
</evidence>
<dbReference type="InterPro" id="IPR024083">
    <property type="entry name" value="Fumarase/histidase_N"/>
</dbReference>
<evidence type="ECO:0000313" key="2">
    <source>
        <dbReference type="EMBL" id="ADM28539.1"/>
    </source>
</evidence>
<keyword evidence="2" id="KW-0456">Lyase</keyword>
<feature type="domain" description="Fumarate lyase N-terminal" evidence="1">
    <location>
        <begin position="87"/>
        <end position="304"/>
    </location>
</feature>
<dbReference type="InterPro" id="IPR000362">
    <property type="entry name" value="Fumarate_lyase_fam"/>
</dbReference>
<organism evidence="2 3">
    <name type="scientific">Ignisphaera aggregans (strain DSM 17230 / JCM 13409 / AQ1.S1)</name>
    <dbReference type="NCBI Taxonomy" id="583356"/>
    <lineage>
        <taxon>Archaea</taxon>
        <taxon>Thermoproteota</taxon>
        <taxon>Thermoprotei</taxon>
        <taxon>Desulfurococcales</taxon>
        <taxon>Desulfurococcaceae</taxon>
        <taxon>Ignisphaera</taxon>
    </lineage>
</organism>
<dbReference type="AlphaFoldDB" id="E0SS82"/>
<dbReference type="Gene3D" id="1.10.275.10">
    <property type="entry name" value="Fumarase/aspartase (N-terminal domain)"/>
    <property type="match status" value="1"/>
</dbReference>
<dbReference type="EMBL" id="CP002098">
    <property type="protein sequence ID" value="ADM28539.1"/>
    <property type="molecule type" value="Genomic_DNA"/>
</dbReference>
<dbReference type="InterPro" id="IPR008948">
    <property type="entry name" value="L-Aspartase-like"/>
</dbReference>
<dbReference type="GO" id="GO:0005829">
    <property type="term" value="C:cytosol"/>
    <property type="evidence" value="ECO:0007669"/>
    <property type="project" value="TreeGrafter"/>
</dbReference>
<dbReference type="PANTHER" id="PTHR43814:SF1">
    <property type="entry name" value="ARGININOSUCCINATE LYASE"/>
    <property type="match status" value="1"/>
</dbReference>
<keyword evidence="3" id="KW-1185">Reference proteome</keyword>
<dbReference type="InterPro" id="IPR009049">
    <property type="entry name" value="Argininosuccinate_lyase"/>
</dbReference>
<dbReference type="PANTHER" id="PTHR43814">
    <property type="entry name" value="ARGININOSUCCINATE LYASE"/>
    <property type="match status" value="1"/>
</dbReference>
<dbReference type="Gene3D" id="1.20.200.10">
    <property type="entry name" value="Fumarase/aspartase (Central domain)"/>
    <property type="match status" value="1"/>
</dbReference>
<accession>E0SS82</accession>
<dbReference type="HOGENOM" id="CLU_027272_2_0_2"/>
<dbReference type="STRING" id="583356.Igag_1742"/>
<dbReference type="SUPFAM" id="SSF48557">
    <property type="entry name" value="L-aspartase-like"/>
    <property type="match status" value="1"/>
</dbReference>
<evidence type="ECO:0000313" key="3">
    <source>
        <dbReference type="Proteomes" id="UP000001304"/>
    </source>
</evidence>
<protein>
    <submittedName>
        <fullName evidence="2">Argininosuccinate lyase</fullName>
        <ecNumber evidence="2">4.3.2.1</ecNumber>
    </submittedName>
</protein>
<dbReference type="Pfam" id="PF00206">
    <property type="entry name" value="Lyase_1"/>
    <property type="match status" value="1"/>
</dbReference>
<reference evidence="2 3" key="1">
    <citation type="journal article" date="2010" name="Stand. Genomic Sci.">
        <title>Complete genome sequence of Ignisphaera aggregans type strain (AQ1.S1).</title>
        <authorList>
            <person name="Goker M."/>
            <person name="Held B."/>
            <person name="Lapidus A."/>
            <person name="Nolan M."/>
            <person name="Spring S."/>
            <person name="Yasawong M."/>
            <person name="Lucas S."/>
            <person name="Glavina Del Rio T."/>
            <person name="Tice H."/>
            <person name="Cheng J.F."/>
            <person name="Goodwin L."/>
            <person name="Tapia R."/>
            <person name="Pitluck S."/>
            <person name="Liolios K."/>
            <person name="Ivanova N."/>
            <person name="Mavromatis K."/>
            <person name="Mikhailova N."/>
            <person name="Pati A."/>
            <person name="Chen A."/>
            <person name="Palaniappan K."/>
            <person name="Brambilla E."/>
            <person name="Land M."/>
            <person name="Hauser L."/>
            <person name="Chang Y.J."/>
            <person name="Jeffries C.D."/>
            <person name="Brettin T."/>
            <person name="Detter J.C."/>
            <person name="Han C."/>
            <person name="Rohde M."/>
            <person name="Sikorski J."/>
            <person name="Woyke T."/>
            <person name="Bristow J."/>
            <person name="Eisen J.A."/>
            <person name="Markowitz V."/>
            <person name="Hugenholtz P."/>
            <person name="Kyrpides N.C."/>
            <person name="Klenk H.P."/>
        </authorList>
    </citation>
    <scope>NUCLEOTIDE SEQUENCE [LARGE SCALE GENOMIC DNA]</scope>
    <source>
        <strain evidence="3">DSM 17230 / JCM 13409 / AQ1.S1</strain>
    </source>
</reference>
<dbReference type="GO" id="GO:0042450">
    <property type="term" value="P:L-arginine biosynthetic process via ornithine"/>
    <property type="evidence" value="ECO:0007669"/>
    <property type="project" value="InterPro"/>
</dbReference>
<dbReference type="GO" id="GO:0004056">
    <property type="term" value="F:argininosuccinate lyase activity"/>
    <property type="evidence" value="ECO:0007669"/>
    <property type="project" value="UniProtKB-EC"/>
</dbReference>
<dbReference type="PRINTS" id="PR00145">
    <property type="entry name" value="ARGSUCLYASE"/>
</dbReference>
<dbReference type="PRINTS" id="PR00149">
    <property type="entry name" value="FUMRATELYASE"/>
</dbReference>
<dbReference type="BioCyc" id="IAGG583356:GHAH-1729-MONOMER"/>
<dbReference type="EC" id="4.3.2.1" evidence="2"/>